<dbReference type="PANTHER" id="PTHR23354:SF62">
    <property type="entry name" value="MUSTARD, ISOFORM V"/>
    <property type="match status" value="1"/>
</dbReference>
<evidence type="ECO:0000313" key="8">
    <source>
        <dbReference type="EMBL" id="KAL3768590.1"/>
    </source>
</evidence>
<comment type="similarity">
    <text evidence="2">Belongs to the OXR1 family.</text>
</comment>
<feature type="domain" description="TLDc" evidence="7">
    <location>
        <begin position="527"/>
        <end position="692"/>
    </location>
</feature>
<dbReference type="PROSITE" id="PS51886">
    <property type="entry name" value="TLDC"/>
    <property type="match status" value="1"/>
</dbReference>
<name>A0ABD3MXF0_9STRA</name>
<evidence type="ECO:0000256" key="6">
    <source>
        <dbReference type="SAM" id="MobiDB-lite"/>
    </source>
</evidence>
<evidence type="ECO:0000259" key="7">
    <source>
        <dbReference type="PROSITE" id="PS51886"/>
    </source>
</evidence>
<dbReference type="GO" id="GO:0005739">
    <property type="term" value="C:mitochondrion"/>
    <property type="evidence" value="ECO:0007669"/>
    <property type="project" value="UniProtKB-SubCell"/>
</dbReference>
<protein>
    <recommendedName>
        <fullName evidence="4">Oxidation resistance protein 1</fullName>
    </recommendedName>
</protein>
<comment type="caution">
    <text evidence="8">The sequence shown here is derived from an EMBL/GenBank/DDBJ whole genome shotgun (WGS) entry which is preliminary data.</text>
</comment>
<keyword evidence="9" id="KW-1185">Reference proteome</keyword>
<keyword evidence="3" id="KW-0496">Mitochondrion</keyword>
<feature type="region of interest" description="Disordered" evidence="6">
    <location>
        <begin position="246"/>
        <end position="268"/>
    </location>
</feature>
<sequence>MSMRGTGALCVVRKGTRSCFTRGPRGDDKEGPELRCSTTDDEEGPVTKAAAIAAAAELELQQAALEEENEQLKKQAALVGETALALSRFTSPEKRGSGSLRGSGSKFVLSLEQLVQLQRGRLDSPAVNVSPSKMSVAARARLEADLPSRQVTIGSQAACYDSPRPSDNDAGVSRGKFSPQQVKQMMDAWDKDDTSDAESSVEQRSELSSEASDWNDEYLHASKSADALESPSSQSRSSKRYISSLVKGRHHLRYTQSTSPDATPDRNNERDMYQYQHHRVSNYNDHAMKRNSRSSESLKSNSSSSATGVEHSSGLFQSAKNWLASQREKLHRLELERQVEDQRRKLVEEGRRRRLEEAEAKRRWENRPFAKEAAREMEQQANGNHNDAYKSRNDLVLVSSQDSTFASHTISGFCGLGGLDDGDEDETIARVNSSGQLVDVSDTDELLQVGSPRKTVSGEGMCVKVDLPQEEVEELHRVDHHEPGSCSSLQQQTQQCARDNCHMDQVKIVYEPRTEIPQILSQNQMKSLVLSGALPQSLDYCKWERMYSLSRDGDSFETFLRNVEGRDRTVLVVKTTLGKIFGGYADTRWEARGLNRQAHEFYGTGQACLFQYTSQNQVKVYKWSGANRYVQLCDSTKRIIAFGGGGDEGVFGLCIEDDFRRGTTGHCETFQNEPLCQEGYFDVVDLEVWGFKLDF</sequence>
<accession>A0ABD3MXF0</accession>
<evidence type="ECO:0000256" key="5">
    <source>
        <dbReference type="SAM" id="Coils"/>
    </source>
</evidence>
<comment type="subcellular location">
    <subcellularLocation>
        <location evidence="1">Mitochondrion</location>
    </subcellularLocation>
</comment>
<feature type="compositionally biased region" description="Low complexity" evidence="6">
    <location>
        <begin position="294"/>
        <end position="305"/>
    </location>
</feature>
<dbReference type="AlphaFoldDB" id="A0ABD3MXF0"/>
<feature type="coiled-coil region" evidence="5">
    <location>
        <begin position="48"/>
        <end position="82"/>
    </location>
</feature>
<dbReference type="SMART" id="SM00584">
    <property type="entry name" value="TLDc"/>
    <property type="match status" value="1"/>
</dbReference>
<gene>
    <name evidence="8" type="ORF">ACHAWO_001539</name>
</gene>
<feature type="region of interest" description="Disordered" evidence="6">
    <location>
        <begin position="280"/>
        <end position="313"/>
    </location>
</feature>
<feature type="region of interest" description="Disordered" evidence="6">
    <location>
        <begin position="18"/>
        <end position="45"/>
    </location>
</feature>
<evidence type="ECO:0000256" key="2">
    <source>
        <dbReference type="ARBA" id="ARBA00009540"/>
    </source>
</evidence>
<evidence type="ECO:0000256" key="1">
    <source>
        <dbReference type="ARBA" id="ARBA00004173"/>
    </source>
</evidence>
<keyword evidence="5" id="KW-0175">Coiled coil</keyword>
<evidence type="ECO:0000256" key="3">
    <source>
        <dbReference type="ARBA" id="ARBA00023128"/>
    </source>
</evidence>
<evidence type="ECO:0000256" key="4">
    <source>
        <dbReference type="ARBA" id="ARBA00040604"/>
    </source>
</evidence>
<dbReference type="EMBL" id="JALLPJ020001344">
    <property type="protein sequence ID" value="KAL3768590.1"/>
    <property type="molecule type" value="Genomic_DNA"/>
</dbReference>
<dbReference type="Proteomes" id="UP001530400">
    <property type="component" value="Unassembled WGS sequence"/>
</dbReference>
<feature type="region of interest" description="Disordered" evidence="6">
    <location>
        <begin position="155"/>
        <end position="214"/>
    </location>
</feature>
<proteinExistence type="inferred from homology"/>
<feature type="coiled-coil region" evidence="5">
    <location>
        <begin position="323"/>
        <end position="352"/>
    </location>
</feature>
<organism evidence="8 9">
    <name type="scientific">Cyclotella atomus</name>
    <dbReference type="NCBI Taxonomy" id="382360"/>
    <lineage>
        <taxon>Eukaryota</taxon>
        <taxon>Sar</taxon>
        <taxon>Stramenopiles</taxon>
        <taxon>Ochrophyta</taxon>
        <taxon>Bacillariophyta</taxon>
        <taxon>Coscinodiscophyceae</taxon>
        <taxon>Thalassiosirophycidae</taxon>
        <taxon>Stephanodiscales</taxon>
        <taxon>Stephanodiscaceae</taxon>
        <taxon>Cyclotella</taxon>
    </lineage>
</organism>
<reference evidence="8 9" key="1">
    <citation type="submission" date="2024-10" db="EMBL/GenBank/DDBJ databases">
        <title>Updated reference genomes for cyclostephanoid diatoms.</title>
        <authorList>
            <person name="Roberts W.R."/>
            <person name="Alverson A.J."/>
        </authorList>
    </citation>
    <scope>NUCLEOTIDE SEQUENCE [LARGE SCALE GENOMIC DNA]</scope>
    <source>
        <strain evidence="8 9">AJA010-31</strain>
    </source>
</reference>
<dbReference type="Pfam" id="PF07534">
    <property type="entry name" value="TLD"/>
    <property type="match status" value="1"/>
</dbReference>
<feature type="compositionally biased region" description="Basic and acidic residues" evidence="6">
    <location>
        <begin position="24"/>
        <end position="33"/>
    </location>
</feature>
<dbReference type="PANTHER" id="PTHR23354">
    <property type="entry name" value="NUCLEOLAR PROTEIN 7/ESTROGEN RECEPTOR COACTIVATOR-RELATED"/>
    <property type="match status" value="1"/>
</dbReference>
<dbReference type="InterPro" id="IPR006571">
    <property type="entry name" value="TLDc_dom"/>
</dbReference>
<evidence type="ECO:0000313" key="9">
    <source>
        <dbReference type="Proteomes" id="UP001530400"/>
    </source>
</evidence>